<dbReference type="PANTHER" id="PTHR11774:SF4">
    <property type="entry name" value="GERANYLGERANYL TRANSFERASE TYPE-1 SUBUNIT BETA"/>
    <property type="match status" value="1"/>
</dbReference>
<evidence type="ECO:0000256" key="2">
    <source>
        <dbReference type="ARBA" id="ARBA00010497"/>
    </source>
</evidence>
<dbReference type="AlphaFoldDB" id="A0A1B9IWB6"/>
<gene>
    <name evidence="9" type="ORF">L486_02491</name>
</gene>
<feature type="domain" description="Prenyltransferase alpha-alpha toroid" evidence="8">
    <location>
        <begin position="18"/>
        <end position="347"/>
    </location>
</feature>
<evidence type="ECO:0000256" key="5">
    <source>
        <dbReference type="ARBA" id="ARBA00022723"/>
    </source>
</evidence>
<keyword evidence="3" id="KW-0637">Prenyltransferase</keyword>
<dbReference type="SUPFAM" id="SSF48239">
    <property type="entry name" value="Terpenoid cyclases/Protein prenyltransferases"/>
    <property type="match status" value="1"/>
</dbReference>
<evidence type="ECO:0000256" key="1">
    <source>
        <dbReference type="ARBA" id="ARBA00001947"/>
    </source>
</evidence>
<evidence type="ECO:0000313" key="10">
    <source>
        <dbReference type="Proteomes" id="UP000092583"/>
    </source>
</evidence>
<dbReference type="EMBL" id="KI669460">
    <property type="protein sequence ID" value="OCF59818.1"/>
    <property type="molecule type" value="Genomic_DNA"/>
</dbReference>
<dbReference type="GO" id="GO:0046872">
    <property type="term" value="F:metal ion binding"/>
    <property type="evidence" value="ECO:0007669"/>
    <property type="project" value="UniProtKB-KW"/>
</dbReference>
<evidence type="ECO:0000259" key="8">
    <source>
        <dbReference type="Pfam" id="PF00432"/>
    </source>
</evidence>
<dbReference type="InterPro" id="IPR045089">
    <property type="entry name" value="PGGT1B-like"/>
</dbReference>
<dbReference type="Gene3D" id="1.50.10.20">
    <property type="match status" value="1"/>
</dbReference>
<dbReference type="STRING" id="1331196.A0A1B9IWB6"/>
<evidence type="ECO:0000256" key="3">
    <source>
        <dbReference type="ARBA" id="ARBA00022602"/>
    </source>
</evidence>
<dbReference type="GO" id="GO:0004662">
    <property type="term" value="F:CAAX-protein geranylgeranyltransferase activity"/>
    <property type="evidence" value="ECO:0007669"/>
    <property type="project" value="TreeGrafter"/>
</dbReference>
<keyword evidence="7" id="KW-0862">Zinc</keyword>
<dbReference type="OrthoDB" id="24893at2759"/>
<protein>
    <submittedName>
        <fullName evidence="9">Geranylgeranyl transferase type-1 subunit beta</fullName>
    </submittedName>
</protein>
<dbReference type="InterPro" id="IPR008930">
    <property type="entry name" value="Terpenoid_cyclase/PrenylTrfase"/>
</dbReference>
<evidence type="ECO:0000256" key="6">
    <source>
        <dbReference type="ARBA" id="ARBA00022737"/>
    </source>
</evidence>
<comment type="cofactor">
    <cofactor evidence="1">
        <name>Zn(2+)</name>
        <dbReference type="ChEBI" id="CHEBI:29105"/>
    </cofactor>
</comment>
<dbReference type="Pfam" id="PF00432">
    <property type="entry name" value="Prenyltrans"/>
    <property type="match status" value="1"/>
</dbReference>
<keyword evidence="10" id="KW-1185">Reference proteome</keyword>
<accession>A0A1B9IWB6</accession>
<evidence type="ECO:0000256" key="4">
    <source>
        <dbReference type="ARBA" id="ARBA00022679"/>
    </source>
</evidence>
<proteinExistence type="inferred from homology"/>
<comment type="similarity">
    <text evidence="2">Belongs to the protein prenyltransferase subunit beta family.</text>
</comment>
<keyword evidence="6" id="KW-0677">Repeat</keyword>
<sequence>MTDPDLDPTTVRQRQITFKRNGHINYFLRSLRALPTAAQGSDSNRITAAFFCISGLDLLGALDEKTTREQRDGWIDWIWSLQAPTGGFRGSTFMTTFNDKTSSAHIPSTYTALMSLAILRAPLDRLDIPGLINFLKSCQAKDGSFSPVPGDDIYPNEGFQSDVRISYCASVISDIIGDFSGIDIDLAKSFIGRCKTWEGAYASRPGVVEAQGGTTYCSLATQSILDRHTQTRPEYQISPQETLRWLISRQIGGFQGRPGKLEDVCYSFWCGGAISILGHSNLINRDADRTFLLSAQFPLGGFGKEPEDYPDPFHSYLALAALSLTQSEIDAKDDNDGLGLKALDVTWNVSLETAQWLKDEILRVKGQVYV</sequence>
<keyword evidence="4 9" id="KW-0808">Transferase</keyword>
<name>A0A1B9IWB6_9TREE</name>
<dbReference type="InterPro" id="IPR001330">
    <property type="entry name" value="Prenyltrans"/>
</dbReference>
<evidence type="ECO:0000313" key="9">
    <source>
        <dbReference type="EMBL" id="OCF59818.1"/>
    </source>
</evidence>
<evidence type="ECO:0000256" key="7">
    <source>
        <dbReference type="ARBA" id="ARBA00022833"/>
    </source>
</evidence>
<reference evidence="10" key="2">
    <citation type="submission" date="2013-12" db="EMBL/GenBank/DDBJ databases">
        <title>Evolution of pathogenesis and genome organization in the Tremellales.</title>
        <authorList>
            <person name="Cuomo C."/>
            <person name="Litvintseva A."/>
            <person name="Heitman J."/>
            <person name="Chen Y."/>
            <person name="Sun S."/>
            <person name="Springer D."/>
            <person name="Dromer F."/>
            <person name="Young S."/>
            <person name="Zeng Q."/>
            <person name="Chapman S."/>
            <person name="Gujja S."/>
            <person name="Saif S."/>
            <person name="Birren B."/>
        </authorList>
    </citation>
    <scope>NUCLEOTIDE SEQUENCE [LARGE SCALE GENOMIC DNA]</scope>
    <source>
        <strain evidence="10">CBS 10435</strain>
    </source>
</reference>
<dbReference type="GO" id="GO:0005953">
    <property type="term" value="C:CAAX-protein geranylgeranyltransferase complex"/>
    <property type="evidence" value="ECO:0007669"/>
    <property type="project" value="TreeGrafter"/>
</dbReference>
<dbReference type="Proteomes" id="UP000092583">
    <property type="component" value="Unassembled WGS sequence"/>
</dbReference>
<keyword evidence="5" id="KW-0479">Metal-binding</keyword>
<dbReference type="PANTHER" id="PTHR11774">
    <property type="entry name" value="GERANYLGERANYL TRANSFERASE TYPE BETA SUBUNIT"/>
    <property type="match status" value="1"/>
</dbReference>
<reference evidence="9 10" key="1">
    <citation type="submission" date="2013-07" db="EMBL/GenBank/DDBJ databases">
        <title>The Genome Sequence of Kwoniella mangroviensis CBS10435.</title>
        <authorList>
            <consortium name="The Broad Institute Genome Sequencing Platform"/>
            <person name="Cuomo C."/>
            <person name="Litvintseva A."/>
            <person name="Chen Y."/>
            <person name="Heitman J."/>
            <person name="Sun S."/>
            <person name="Springer D."/>
            <person name="Dromer F."/>
            <person name="Young S.K."/>
            <person name="Zeng Q."/>
            <person name="Gargeya S."/>
            <person name="Fitzgerald M."/>
            <person name="Abouelleil A."/>
            <person name="Alvarado L."/>
            <person name="Berlin A.M."/>
            <person name="Chapman S.B."/>
            <person name="Dewar J."/>
            <person name="Goldberg J."/>
            <person name="Griggs A."/>
            <person name="Gujja S."/>
            <person name="Hansen M."/>
            <person name="Howarth C."/>
            <person name="Imamovic A."/>
            <person name="Larimer J."/>
            <person name="McCowan C."/>
            <person name="Murphy C."/>
            <person name="Pearson M."/>
            <person name="Priest M."/>
            <person name="Roberts A."/>
            <person name="Saif S."/>
            <person name="Shea T."/>
            <person name="Sykes S."/>
            <person name="Wortman J."/>
            <person name="Nusbaum C."/>
            <person name="Birren B."/>
        </authorList>
    </citation>
    <scope>NUCLEOTIDE SEQUENCE [LARGE SCALE GENOMIC DNA]</scope>
    <source>
        <strain evidence="9 10">CBS 10435</strain>
    </source>
</reference>
<organism evidence="9 10">
    <name type="scientific">Kwoniella mangroviensis CBS 10435</name>
    <dbReference type="NCBI Taxonomy" id="1331196"/>
    <lineage>
        <taxon>Eukaryota</taxon>
        <taxon>Fungi</taxon>
        <taxon>Dikarya</taxon>
        <taxon>Basidiomycota</taxon>
        <taxon>Agaricomycotina</taxon>
        <taxon>Tremellomycetes</taxon>
        <taxon>Tremellales</taxon>
        <taxon>Cryptococcaceae</taxon>
        <taxon>Kwoniella</taxon>
    </lineage>
</organism>